<organism evidence="3 4">
    <name type="scientific">Haemaphysalis longicornis</name>
    <name type="common">Bush tick</name>
    <dbReference type="NCBI Taxonomy" id="44386"/>
    <lineage>
        <taxon>Eukaryota</taxon>
        <taxon>Metazoa</taxon>
        <taxon>Ecdysozoa</taxon>
        <taxon>Arthropoda</taxon>
        <taxon>Chelicerata</taxon>
        <taxon>Arachnida</taxon>
        <taxon>Acari</taxon>
        <taxon>Parasitiformes</taxon>
        <taxon>Ixodida</taxon>
        <taxon>Ixodoidea</taxon>
        <taxon>Ixodidae</taxon>
        <taxon>Haemaphysalinae</taxon>
        <taxon>Haemaphysalis</taxon>
    </lineage>
</organism>
<feature type="compositionally biased region" description="Basic and acidic residues" evidence="2">
    <location>
        <begin position="28"/>
        <end position="37"/>
    </location>
</feature>
<keyword evidence="1" id="KW-0175">Coiled coil</keyword>
<sequence>MATAMRIEVDGIEIDPEACTRANGWRTAGEKIKKSDGDVAAMSPTPGNGGERAKATPDGVERVTRPPINKGKLLRKARMPELPRGDIKIIVRPRGGLRVGAVTRVELSRAITAAAQVAAEDARGDVVCPNSHQNILVISTPRRGNADRYNAVERIDVRGTTYEVCAYEAAPHGTVKGVIRDIPLEDSALDIQQHVVHEYNPTALQANRIGKSRSVVIAFAGRKVPRYVRYGNLLTECTLYRKQIEACQACGRLGHRLDVCPDPTDKICRGCGTAGPAEDHACEPKCGLCGGNHITADKTCRARYKTPFIVRQRRWERRQKNQQERGRSPDRRGPAGGSQRDSRSRSKTPTRCAGSRRRSCSRSQSRMRGGSGGRQGRSHSRPVQSGNRHWETAGRGASTARSGSRRRNELEDGEASARRRRSRSKGRPGDQRGPATKKVGWASRSPKTFDSEFPPLNSPSSPPQSTTKENAEIAELKQIIAKQNAHILEQNAQIKGLMNKLEQLVTRGPGQGALKDQAEIPAPEGPRKMPCRRSPPPTSGTTQAQHRQEAMEAEDATVKELVTQPPADEQKQLTHGETVILTALRRIEDRLSTLEVKYEKHASRIAALEIRMRSMSLKKERMGRIKEAIAKRRGRLEVTNSEDNDLKPQAH</sequence>
<reference evidence="3 4" key="1">
    <citation type="journal article" date="2020" name="Cell">
        <title>Large-Scale Comparative Analyses of Tick Genomes Elucidate Their Genetic Diversity and Vector Capacities.</title>
        <authorList>
            <consortium name="Tick Genome and Microbiome Consortium (TIGMIC)"/>
            <person name="Jia N."/>
            <person name="Wang J."/>
            <person name="Shi W."/>
            <person name="Du L."/>
            <person name="Sun Y."/>
            <person name="Zhan W."/>
            <person name="Jiang J.F."/>
            <person name="Wang Q."/>
            <person name="Zhang B."/>
            <person name="Ji P."/>
            <person name="Bell-Sakyi L."/>
            <person name="Cui X.M."/>
            <person name="Yuan T.T."/>
            <person name="Jiang B.G."/>
            <person name="Yang W.F."/>
            <person name="Lam T.T."/>
            <person name="Chang Q.C."/>
            <person name="Ding S.J."/>
            <person name="Wang X.J."/>
            <person name="Zhu J.G."/>
            <person name="Ruan X.D."/>
            <person name="Zhao L."/>
            <person name="Wei J.T."/>
            <person name="Ye R.Z."/>
            <person name="Que T.C."/>
            <person name="Du C.H."/>
            <person name="Zhou Y.H."/>
            <person name="Cheng J.X."/>
            <person name="Dai P.F."/>
            <person name="Guo W.B."/>
            <person name="Han X.H."/>
            <person name="Huang E.J."/>
            <person name="Li L.F."/>
            <person name="Wei W."/>
            <person name="Gao Y.C."/>
            <person name="Liu J.Z."/>
            <person name="Shao H.Z."/>
            <person name="Wang X."/>
            <person name="Wang C.C."/>
            <person name="Yang T.C."/>
            <person name="Huo Q.B."/>
            <person name="Li W."/>
            <person name="Chen H.Y."/>
            <person name="Chen S.E."/>
            <person name="Zhou L.G."/>
            <person name="Ni X.B."/>
            <person name="Tian J.H."/>
            <person name="Sheng Y."/>
            <person name="Liu T."/>
            <person name="Pan Y.S."/>
            <person name="Xia L.Y."/>
            <person name="Li J."/>
            <person name="Zhao F."/>
            <person name="Cao W.C."/>
        </authorList>
    </citation>
    <scope>NUCLEOTIDE SEQUENCE [LARGE SCALE GENOMIC DNA]</scope>
    <source>
        <strain evidence="3">HaeL-2018</strain>
    </source>
</reference>
<feature type="compositionally biased region" description="Basic and acidic residues" evidence="2">
    <location>
        <begin position="51"/>
        <end position="64"/>
    </location>
</feature>
<dbReference type="AlphaFoldDB" id="A0A9J6H093"/>
<feature type="region of interest" description="Disordered" evidence="2">
    <location>
        <begin position="510"/>
        <end position="549"/>
    </location>
</feature>
<evidence type="ECO:0000313" key="4">
    <source>
        <dbReference type="Proteomes" id="UP000821853"/>
    </source>
</evidence>
<feature type="compositionally biased region" description="Low complexity" evidence="2">
    <location>
        <begin position="393"/>
        <end position="402"/>
    </location>
</feature>
<gene>
    <name evidence="3" type="ORF">HPB48_017613</name>
</gene>
<evidence type="ECO:0000256" key="1">
    <source>
        <dbReference type="SAM" id="Coils"/>
    </source>
</evidence>
<name>A0A9J6H093_HAELO</name>
<feature type="compositionally biased region" description="Basic and acidic residues" evidence="2">
    <location>
        <begin position="318"/>
        <end position="333"/>
    </location>
</feature>
<accession>A0A9J6H093</accession>
<feature type="region of interest" description="Disordered" evidence="2">
    <location>
        <begin position="25"/>
        <end position="65"/>
    </location>
</feature>
<dbReference type="VEuPathDB" id="VectorBase:HLOH_054482"/>
<evidence type="ECO:0000313" key="3">
    <source>
        <dbReference type="EMBL" id="KAH9380392.1"/>
    </source>
</evidence>
<keyword evidence="4" id="KW-1185">Reference proteome</keyword>
<comment type="caution">
    <text evidence="3">The sequence shown here is derived from an EMBL/GenBank/DDBJ whole genome shotgun (WGS) entry which is preliminary data.</text>
</comment>
<feature type="coiled-coil region" evidence="1">
    <location>
        <begin position="584"/>
        <end position="611"/>
    </location>
</feature>
<proteinExistence type="predicted"/>
<feature type="region of interest" description="Disordered" evidence="2">
    <location>
        <begin position="311"/>
        <end position="469"/>
    </location>
</feature>
<protein>
    <recommendedName>
        <fullName evidence="5">CCHC-type domain-containing protein</fullName>
    </recommendedName>
</protein>
<evidence type="ECO:0008006" key="5">
    <source>
        <dbReference type="Google" id="ProtNLM"/>
    </source>
</evidence>
<dbReference type="OrthoDB" id="8050548at2759"/>
<dbReference type="Proteomes" id="UP000821853">
    <property type="component" value="Chromosome 8"/>
</dbReference>
<dbReference type="EMBL" id="JABSTR010000010">
    <property type="protein sequence ID" value="KAH9380392.1"/>
    <property type="molecule type" value="Genomic_DNA"/>
</dbReference>
<evidence type="ECO:0000256" key="2">
    <source>
        <dbReference type="SAM" id="MobiDB-lite"/>
    </source>
</evidence>